<dbReference type="RefSeq" id="WP_138189869.1">
    <property type="nucleotide sequence ID" value="NZ_VBWP01000001.1"/>
</dbReference>
<keyword evidence="4 6" id="KW-1133">Transmembrane helix</keyword>
<feature type="transmembrane region" description="Helical" evidence="6">
    <location>
        <begin position="35"/>
        <end position="52"/>
    </location>
</feature>
<evidence type="ECO:0000313" key="7">
    <source>
        <dbReference type="EMBL" id="TLG77261.1"/>
    </source>
</evidence>
<name>A0A5R8QGU4_9FIRM</name>
<feature type="transmembrane region" description="Helical" evidence="6">
    <location>
        <begin position="181"/>
        <end position="201"/>
    </location>
</feature>
<protein>
    <submittedName>
        <fullName evidence="7">ABC transporter permease</fullName>
    </submittedName>
</protein>
<sequence length="296" mass="31146">MDILFSSVSQGFIWAIMAIGVYLTYRILDIADLTAEGSFPLGAAVCAALITINVHPLLAVLAGFGAGMIAGLCTGLLTTKLKIPALLSGILTMTALYSINMHVMGQGNLNLIGKETLVQWLAPLGLSSDMAMLVIGGVMIALVILVLFLFFNTGLGLAIRATGDNETMSKANGVRTDRMKIIGYMISNGLIALSGTLMAMNNGYADISMGIGTIVIGLAAVIIAEVIFHNLTFGMRLLTIVVGAIIYRLIMAIVFELGINPIDLKLATAILLTIALCSPLISNAIKQLGKKKGAKF</sequence>
<feature type="transmembrane region" description="Helical" evidence="6">
    <location>
        <begin position="207"/>
        <end position="228"/>
    </location>
</feature>
<keyword evidence="2" id="KW-1003">Cell membrane</keyword>
<evidence type="ECO:0000256" key="5">
    <source>
        <dbReference type="ARBA" id="ARBA00023136"/>
    </source>
</evidence>
<dbReference type="CDD" id="cd06574">
    <property type="entry name" value="TM_PBP1_branched-chain-AA_like"/>
    <property type="match status" value="1"/>
</dbReference>
<evidence type="ECO:0000256" key="6">
    <source>
        <dbReference type="SAM" id="Phobius"/>
    </source>
</evidence>
<evidence type="ECO:0000256" key="3">
    <source>
        <dbReference type="ARBA" id="ARBA00022692"/>
    </source>
</evidence>
<proteinExistence type="predicted"/>
<keyword evidence="5 6" id="KW-0472">Membrane</keyword>
<dbReference type="Proteomes" id="UP000306912">
    <property type="component" value="Unassembled WGS sequence"/>
</dbReference>
<evidence type="ECO:0000256" key="2">
    <source>
        <dbReference type="ARBA" id="ARBA00022475"/>
    </source>
</evidence>
<feature type="transmembrane region" description="Helical" evidence="6">
    <location>
        <begin position="130"/>
        <end position="160"/>
    </location>
</feature>
<dbReference type="Pfam" id="PF02653">
    <property type="entry name" value="BPD_transp_2"/>
    <property type="match status" value="1"/>
</dbReference>
<evidence type="ECO:0000313" key="8">
    <source>
        <dbReference type="Proteomes" id="UP000306912"/>
    </source>
</evidence>
<gene>
    <name evidence="7" type="ORF">FEZ08_01195</name>
</gene>
<dbReference type="EMBL" id="VBWP01000001">
    <property type="protein sequence ID" value="TLG77261.1"/>
    <property type="molecule type" value="Genomic_DNA"/>
</dbReference>
<dbReference type="OrthoDB" id="9778389at2"/>
<organism evidence="7 8">
    <name type="scientific">Culicoidibacter larvae</name>
    <dbReference type="NCBI Taxonomy" id="2579976"/>
    <lineage>
        <taxon>Bacteria</taxon>
        <taxon>Bacillati</taxon>
        <taxon>Bacillota</taxon>
        <taxon>Culicoidibacteria</taxon>
        <taxon>Culicoidibacterales</taxon>
        <taxon>Culicoidibacteraceae</taxon>
        <taxon>Culicoidibacter</taxon>
    </lineage>
</organism>
<evidence type="ECO:0000256" key="1">
    <source>
        <dbReference type="ARBA" id="ARBA00004651"/>
    </source>
</evidence>
<accession>A0A5R8QGU4</accession>
<dbReference type="InterPro" id="IPR001851">
    <property type="entry name" value="ABC_transp_permease"/>
</dbReference>
<comment type="caution">
    <text evidence="7">The sequence shown here is derived from an EMBL/GenBank/DDBJ whole genome shotgun (WGS) entry which is preliminary data.</text>
</comment>
<keyword evidence="8" id="KW-1185">Reference proteome</keyword>
<reference evidence="7 8" key="1">
    <citation type="submission" date="2019-05" db="EMBL/GenBank/DDBJ databases">
        <title>Culicoidintestinum kansasii gen. nov., sp. nov. from the gastrointestinal tract of the biting midge, Culicoides sonorensis.</title>
        <authorList>
            <person name="Neupane S."/>
            <person name="Ghosh A."/>
            <person name="Gunther S."/>
            <person name="Martin K."/>
            <person name="Zurek L."/>
        </authorList>
    </citation>
    <scope>NUCLEOTIDE SEQUENCE [LARGE SCALE GENOMIC DNA]</scope>
    <source>
        <strain evidence="7 8">CS-1</strain>
    </source>
</reference>
<evidence type="ECO:0000256" key="4">
    <source>
        <dbReference type="ARBA" id="ARBA00022989"/>
    </source>
</evidence>
<dbReference type="InParanoid" id="A0A5R8QGU4"/>
<feature type="transmembrane region" description="Helical" evidence="6">
    <location>
        <begin position="12"/>
        <end position="28"/>
    </location>
</feature>
<dbReference type="AlphaFoldDB" id="A0A5R8QGU4"/>
<keyword evidence="3 6" id="KW-0812">Transmembrane</keyword>
<dbReference type="PANTHER" id="PTHR32196:SF69">
    <property type="entry name" value="BRANCHED-CHAIN AMINO ACID TRANSPORT SYSTEM, PERMEASE PROTEIN"/>
    <property type="match status" value="1"/>
</dbReference>
<feature type="transmembrane region" description="Helical" evidence="6">
    <location>
        <begin position="235"/>
        <end position="254"/>
    </location>
</feature>
<feature type="transmembrane region" description="Helical" evidence="6">
    <location>
        <begin position="266"/>
        <end position="285"/>
    </location>
</feature>
<feature type="transmembrane region" description="Helical" evidence="6">
    <location>
        <begin position="85"/>
        <end position="104"/>
    </location>
</feature>
<dbReference type="GO" id="GO:0005886">
    <property type="term" value="C:plasma membrane"/>
    <property type="evidence" value="ECO:0007669"/>
    <property type="project" value="UniProtKB-SubCell"/>
</dbReference>
<dbReference type="PANTHER" id="PTHR32196">
    <property type="entry name" value="ABC TRANSPORTER PERMEASE PROTEIN YPHD-RELATED-RELATED"/>
    <property type="match status" value="1"/>
</dbReference>
<comment type="subcellular location">
    <subcellularLocation>
        <location evidence="1">Cell membrane</location>
        <topology evidence="1">Multi-pass membrane protein</topology>
    </subcellularLocation>
</comment>
<dbReference type="FunCoup" id="A0A5R8QGU4">
    <property type="interactions" value="172"/>
</dbReference>
<dbReference type="GO" id="GO:0022857">
    <property type="term" value="F:transmembrane transporter activity"/>
    <property type="evidence" value="ECO:0007669"/>
    <property type="project" value="InterPro"/>
</dbReference>